<evidence type="ECO:0000313" key="5">
    <source>
        <dbReference type="Proteomes" id="UP001620408"/>
    </source>
</evidence>
<dbReference type="Pfam" id="PF01757">
    <property type="entry name" value="Acyl_transf_3"/>
    <property type="match status" value="1"/>
</dbReference>
<evidence type="ECO:0000256" key="1">
    <source>
        <dbReference type="SAM" id="Phobius"/>
    </source>
</evidence>
<feature type="transmembrane region" description="Helical" evidence="1">
    <location>
        <begin position="370"/>
        <end position="390"/>
    </location>
</feature>
<dbReference type="InterPro" id="IPR050879">
    <property type="entry name" value="Acyltransferase_3"/>
</dbReference>
<feature type="transmembrane region" description="Helical" evidence="1">
    <location>
        <begin position="42"/>
        <end position="59"/>
    </location>
</feature>
<comment type="caution">
    <text evidence="4">The sequence shown here is derived from an EMBL/GenBank/DDBJ whole genome shotgun (WGS) entry which is preliminary data.</text>
</comment>
<organism evidence="4 5">
    <name type="scientific">Dyella koreensis</name>
    <dbReference type="NCBI Taxonomy" id="311235"/>
    <lineage>
        <taxon>Bacteria</taxon>
        <taxon>Pseudomonadati</taxon>
        <taxon>Pseudomonadota</taxon>
        <taxon>Gammaproteobacteria</taxon>
        <taxon>Lysobacterales</taxon>
        <taxon>Rhodanobacteraceae</taxon>
        <taxon>Dyella</taxon>
    </lineage>
</organism>
<gene>
    <name evidence="4" type="ORF">ISS97_13100</name>
</gene>
<keyword evidence="5" id="KW-1185">Reference proteome</keyword>
<dbReference type="Pfam" id="PF19040">
    <property type="entry name" value="SGNH"/>
    <property type="match status" value="1"/>
</dbReference>
<evidence type="ECO:0000313" key="4">
    <source>
        <dbReference type="EMBL" id="MFK2918202.1"/>
    </source>
</evidence>
<dbReference type="EMBL" id="JADIKD010000011">
    <property type="protein sequence ID" value="MFK2918202.1"/>
    <property type="molecule type" value="Genomic_DNA"/>
</dbReference>
<dbReference type="PANTHER" id="PTHR23028">
    <property type="entry name" value="ACETYLTRANSFERASE"/>
    <property type="match status" value="1"/>
</dbReference>
<feature type="transmembrane region" description="Helical" evidence="1">
    <location>
        <begin position="16"/>
        <end position="36"/>
    </location>
</feature>
<feature type="transmembrane region" description="Helical" evidence="1">
    <location>
        <begin position="340"/>
        <end position="358"/>
    </location>
</feature>
<evidence type="ECO:0000259" key="2">
    <source>
        <dbReference type="Pfam" id="PF01757"/>
    </source>
</evidence>
<feature type="transmembrane region" description="Helical" evidence="1">
    <location>
        <begin position="269"/>
        <end position="288"/>
    </location>
</feature>
<feature type="transmembrane region" description="Helical" evidence="1">
    <location>
        <begin position="151"/>
        <end position="166"/>
    </location>
</feature>
<feature type="transmembrane region" description="Helical" evidence="1">
    <location>
        <begin position="242"/>
        <end position="263"/>
    </location>
</feature>
<feature type="domain" description="SGNH" evidence="3">
    <location>
        <begin position="428"/>
        <end position="651"/>
    </location>
</feature>
<sequence>MGTKEYRLGFRGDIEGLRAVAILLVVAAHAGVPWLAGGFVGVDVFFVLSGYLITGLLVQEMVGSNRLDFLTFYVRRLRRLLPALLVMLLVTCLLAAQLLAPVEQRGQASAAAMAAVWLSNVHFALAKLDYFSSGSESNLFLHTWSLGVEEQFYLLWPALLLAIFIGRSGSKNFARLKVAMFIIFLVSFVSCVALTKLSPQMAFYMMPMRAWQFSLGALVWLQFQRDGNNNVGPYVGNVEYKGLYLAGWAGLGLIVGAGLLLNANLSYPGWWALLPTIGAGCVLAAGHSRSMAGVSRLLSWGPMQMIGRISYSWYLWHWPVLLLGRFAFGVNSPGYRAVEVLVSLVLAIASYVVIEAPIRHQSGWLTHRRAALIGAAAIMVAANVGSIHWFNQASDQMVSPATQRFTRAHMDAPIIYSQGCDDWYQSSRVNICAFGPEDARHTAVLMGDSIAGQWFPAVASAFHRPDWRLLVLTKSACPMVDVSFFYGRIGREYTECAAWRAASLSQVAAIKPDVVLLGSAASNGFTESQWIEGSSRVLNVVSPVSGHIYVLRGTPSLPFDGPDCLAENQGRPKWLSALRTCSAPLSNAHADMVFHWLQRATSRYGNATAMDLNDLVCPDGVCRAELQGKIVFRDSQHMTASFSESLGKAVEQRLAMDQLSSGQGDSATTH</sequence>
<dbReference type="RefSeq" id="WP_379983953.1">
    <property type="nucleotide sequence ID" value="NZ_JBHSHH010000002.1"/>
</dbReference>
<dbReference type="PANTHER" id="PTHR23028:SF53">
    <property type="entry name" value="ACYL_TRANSF_3 DOMAIN-CONTAINING PROTEIN"/>
    <property type="match status" value="1"/>
</dbReference>
<dbReference type="InterPro" id="IPR043968">
    <property type="entry name" value="SGNH"/>
</dbReference>
<proteinExistence type="predicted"/>
<keyword evidence="4" id="KW-0012">Acyltransferase</keyword>
<keyword evidence="4" id="KW-0808">Transferase</keyword>
<feature type="transmembrane region" description="Helical" evidence="1">
    <location>
        <begin position="178"/>
        <end position="195"/>
    </location>
</feature>
<dbReference type="GO" id="GO:0016746">
    <property type="term" value="F:acyltransferase activity"/>
    <property type="evidence" value="ECO:0007669"/>
    <property type="project" value="UniProtKB-KW"/>
</dbReference>
<dbReference type="Proteomes" id="UP001620408">
    <property type="component" value="Unassembled WGS sequence"/>
</dbReference>
<keyword evidence="1" id="KW-0812">Transmembrane</keyword>
<evidence type="ECO:0000259" key="3">
    <source>
        <dbReference type="Pfam" id="PF19040"/>
    </source>
</evidence>
<accession>A0ABW8K8B8</accession>
<keyword evidence="1" id="KW-1133">Transmembrane helix</keyword>
<feature type="transmembrane region" description="Helical" evidence="1">
    <location>
        <begin position="309"/>
        <end position="328"/>
    </location>
</feature>
<reference evidence="4 5" key="1">
    <citation type="submission" date="2020-10" db="EMBL/GenBank/DDBJ databases">
        <title>Phylogeny of dyella-like bacteria.</title>
        <authorList>
            <person name="Fu J."/>
        </authorList>
    </citation>
    <scope>NUCLEOTIDE SEQUENCE [LARGE SCALE GENOMIC DNA]</scope>
    <source>
        <strain evidence="4 5">BB4</strain>
    </source>
</reference>
<keyword evidence="1" id="KW-0472">Membrane</keyword>
<feature type="domain" description="Acyltransferase 3" evidence="2">
    <location>
        <begin position="13"/>
        <end position="349"/>
    </location>
</feature>
<dbReference type="InterPro" id="IPR002656">
    <property type="entry name" value="Acyl_transf_3_dom"/>
</dbReference>
<name>A0ABW8K8B8_9GAMM</name>
<feature type="transmembrane region" description="Helical" evidence="1">
    <location>
        <begin position="80"/>
        <end position="100"/>
    </location>
</feature>
<protein>
    <submittedName>
        <fullName evidence="4">Acyltransferase</fullName>
    </submittedName>
</protein>